<dbReference type="PANTHER" id="PTHR12857:SF0">
    <property type="entry name" value="CXXC MOTIF CONTAINING ZINC BINDING PROTEIN"/>
    <property type="match status" value="1"/>
</dbReference>
<keyword evidence="2" id="KW-0479">Metal-binding</keyword>
<keyword evidence="3" id="KW-0862">Zinc</keyword>
<dbReference type="InterPro" id="IPR008584">
    <property type="entry name" value="CXXC_Zn-binding_euk"/>
</dbReference>
<accession>A0ABD6EVQ3</accession>
<dbReference type="Proteomes" id="UP001608902">
    <property type="component" value="Unassembled WGS sequence"/>
</dbReference>
<dbReference type="EMBL" id="JBGFUD010012865">
    <property type="protein sequence ID" value="MFH4983575.1"/>
    <property type="molecule type" value="Genomic_DNA"/>
</dbReference>
<proteinExistence type="inferred from homology"/>
<evidence type="ECO:0000313" key="4">
    <source>
        <dbReference type="EMBL" id="MFH4983575.1"/>
    </source>
</evidence>
<dbReference type="PANTHER" id="PTHR12857">
    <property type="entry name" value="CXXC MOTIF CONTAINING ZINC BINDING PROTEIN"/>
    <property type="match status" value="1"/>
</dbReference>
<comment type="caution">
    <text evidence="4">The sequence shown here is derived from an EMBL/GenBank/DDBJ whole genome shotgun (WGS) entry which is preliminary data.</text>
</comment>
<dbReference type="GO" id="GO:0046872">
    <property type="term" value="F:metal ion binding"/>
    <property type="evidence" value="ECO:0007669"/>
    <property type="project" value="UniProtKB-KW"/>
</dbReference>
<protein>
    <recommendedName>
        <fullName evidence="6">CXXC motif containing zinc binding protein</fullName>
    </recommendedName>
</protein>
<sequence>MQYVVADESLDLPGSRGTANYIQKCKLCGRMNSLNIVKESFKPYLIEKNEEYQPIIQFDCRGVEPVEFEPMKDWCAEGVESNTMFDNIDLTEKEWADYDEKVNDVTMISEIESRFVLSKK</sequence>
<evidence type="ECO:0000256" key="1">
    <source>
        <dbReference type="ARBA" id="ARBA00007818"/>
    </source>
</evidence>
<name>A0ABD6EVQ3_9BILA</name>
<evidence type="ECO:0000313" key="5">
    <source>
        <dbReference type="Proteomes" id="UP001608902"/>
    </source>
</evidence>
<dbReference type="Pfam" id="PF05907">
    <property type="entry name" value="CXXC_Zn-b_euk"/>
    <property type="match status" value="1"/>
</dbReference>
<evidence type="ECO:0000256" key="2">
    <source>
        <dbReference type="ARBA" id="ARBA00022723"/>
    </source>
</evidence>
<dbReference type="SUPFAM" id="SSF141678">
    <property type="entry name" value="MAL13P1.257-like"/>
    <property type="match status" value="1"/>
</dbReference>
<organism evidence="4 5">
    <name type="scientific">Gnathostoma spinigerum</name>
    <dbReference type="NCBI Taxonomy" id="75299"/>
    <lineage>
        <taxon>Eukaryota</taxon>
        <taxon>Metazoa</taxon>
        <taxon>Ecdysozoa</taxon>
        <taxon>Nematoda</taxon>
        <taxon>Chromadorea</taxon>
        <taxon>Rhabditida</taxon>
        <taxon>Spirurina</taxon>
        <taxon>Gnathostomatomorpha</taxon>
        <taxon>Gnathostomatoidea</taxon>
        <taxon>Gnathostomatidae</taxon>
        <taxon>Gnathostoma</taxon>
    </lineage>
</organism>
<gene>
    <name evidence="4" type="ORF">AB6A40_010284</name>
</gene>
<dbReference type="AlphaFoldDB" id="A0ABD6EVQ3"/>
<evidence type="ECO:0008006" key="6">
    <source>
        <dbReference type="Google" id="ProtNLM"/>
    </source>
</evidence>
<comment type="similarity">
    <text evidence="1">Belongs to the UPF0587 family.</text>
</comment>
<keyword evidence="5" id="KW-1185">Reference proteome</keyword>
<evidence type="ECO:0000256" key="3">
    <source>
        <dbReference type="ARBA" id="ARBA00022833"/>
    </source>
</evidence>
<reference evidence="4 5" key="1">
    <citation type="submission" date="2024-08" db="EMBL/GenBank/DDBJ databases">
        <title>Gnathostoma spinigerum genome.</title>
        <authorList>
            <person name="Gonzalez-Bertolin B."/>
            <person name="Monzon S."/>
            <person name="Zaballos A."/>
            <person name="Jimenez P."/>
            <person name="Dekumyoy P."/>
            <person name="Varona S."/>
            <person name="Cuesta I."/>
            <person name="Sumanam S."/>
            <person name="Adisakwattana P."/>
            <person name="Gasser R.B."/>
            <person name="Hernandez-Gonzalez A."/>
            <person name="Young N.D."/>
            <person name="Perteguer M.J."/>
        </authorList>
    </citation>
    <scope>NUCLEOTIDE SEQUENCE [LARGE SCALE GENOMIC DNA]</scope>
    <source>
        <strain evidence="4">AL3</strain>
        <tissue evidence="4">Liver</tissue>
    </source>
</reference>